<gene>
    <name evidence="2" type="ORF">C4D60_Mb09t26210</name>
</gene>
<name>A0A4S8IJ96_MUSBA</name>
<reference evidence="2 3" key="1">
    <citation type="journal article" date="2019" name="Nat. Plants">
        <title>Genome sequencing of Musa balbisiana reveals subgenome evolution and function divergence in polyploid bananas.</title>
        <authorList>
            <person name="Yao X."/>
        </authorList>
    </citation>
    <scope>NUCLEOTIDE SEQUENCE [LARGE SCALE GENOMIC DNA]</scope>
    <source>
        <strain evidence="3">cv. DH-PKW</strain>
        <tissue evidence="2">Leaves</tissue>
    </source>
</reference>
<keyword evidence="3" id="KW-1185">Reference proteome</keyword>
<dbReference type="Proteomes" id="UP000317650">
    <property type="component" value="Chromosome 9"/>
</dbReference>
<dbReference type="EMBL" id="PYDT01000010">
    <property type="protein sequence ID" value="THU48435.1"/>
    <property type="molecule type" value="Genomic_DNA"/>
</dbReference>
<accession>A0A4S8IJ96</accession>
<protein>
    <submittedName>
        <fullName evidence="2">Uncharacterized protein</fullName>
    </submittedName>
</protein>
<evidence type="ECO:0000313" key="2">
    <source>
        <dbReference type="EMBL" id="THU48435.1"/>
    </source>
</evidence>
<organism evidence="2 3">
    <name type="scientific">Musa balbisiana</name>
    <name type="common">Banana</name>
    <dbReference type="NCBI Taxonomy" id="52838"/>
    <lineage>
        <taxon>Eukaryota</taxon>
        <taxon>Viridiplantae</taxon>
        <taxon>Streptophyta</taxon>
        <taxon>Embryophyta</taxon>
        <taxon>Tracheophyta</taxon>
        <taxon>Spermatophyta</taxon>
        <taxon>Magnoliopsida</taxon>
        <taxon>Liliopsida</taxon>
        <taxon>Zingiberales</taxon>
        <taxon>Musaceae</taxon>
        <taxon>Musa</taxon>
    </lineage>
</organism>
<proteinExistence type="predicted"/>
<sequence>MAKACDKGRALDVACCPSLLRRGTGFVPEKRSTCPNVAWRLSSEPVSCLGVNPQGEPTLSNLSDDALGPDLSHDLTTTTGM</sequence>
<evidence type="ECO:0000256" key="1">
    <source>
        <dbReference type="SAM" id="MobiDB-lite"/>
    </source>
</evidence>
<comment type="caution">
    <text evidence="2">The sequence shown here is derived from an EMBL/GenBank/DDBJ whole genome shotgun (WGS) entry which is preliminary data.</text>
</comment>
<evidence type="ECO:0000313" key="3">
    <source>
        <dbReference type="Proteomes" id="UP000317650"/>
    </source>
</evidence>
<feature type="region of interest" description="Disordered" evidence="1">
    <location>
        <begin position="57"/>
        <end position="81"/>
    </location>
</feature>
<dbReference type="AlphaFoldDB" id="A0A4S8IJ96"/>